<dbReference type="GO" id="GO:0003714">
    <property type="term" value="F:transcription corepressor activity"/>
    <property type="evidence" value="ECO:0007669"/>
    <property type="project" value="TreeGrafter"/>
</dbReference>
<evidence type="ECO:0000256" key="1">
    <source>
        <dbReference type="SAM" id="MobiDB-lite"/>
    </source>
</evidence>
<dbReference type="GO" id="GO:0006338">
    <property type="term" value="P:chromatin remodeling"/>
    <property type="evidence" value="ECO:0007669"/>
    <property type="project" value="InterPro"/>
</dbReference>
<sequence length="118" mass="12849">MKKIEARKKEREKKTQDLQKLITAADGGQSSGQPPEGISKKILNDAKKGSASAKKKSGKTPLNRKDTITATPEVFSAIKWPDFKSAGVSVRSQKMKLPSSVGQKKMKAIEQILNELGI</sequence>
<protein>
    <recommendedName>
        <fullName evidence="2">DNA methyltransferase 1-associated 1 domain-containing protein</fullName>
    </recommendedName>
</protein>
<evidence type="ECO:0000313" key="4">
    <source>
        <dbReference type="Proteomes" id="UP000708208"/>
    </source>
</evidence>
<comment type="caution">
    <text evidence="3">The sequence shown here is derived from an EMBL/GenBank/DDBJ whole genome shotgun (WGS) entry which is preliminary data.</text>
</comment>
<dbReference type="GO" id="GO:0000812">
    <property type="term" value="C:Swr1 complex"/>
    <property type="evidence" value="ECO:0007669"/>
    <property type="project" value="TreeGrafter"/>
</dbReference>
<gene>
    <name evidence="3" type="ORF">AFUS01_LOCUS36727</name>
</gene>
<keyword evidence="4" id="KW-1185">Reference proteome</keyword>
<feature type="compositionally biased region" description="Basic and acidic residues" evidence="1">
    <location>
        <begin position="38"/>
        <end position="48"/>
    </location>
</feature>
<feature type="non-terminal residue" evidence="3">
    <location>
        <position position="118"/>
    </location>
</feature>
<name>A0A8J2LRF7_9HEXA</name>
<dbReference type="OrthoDB" id="19740at2759"/>
<dbReference type="Proteomes" id="UP000708208">
    <property type="component" value="Unassembled WGS sequence"/>
</dbReference>
<feature type="domain" description="DNA methyltransferase 1-associated 1" evidence="2">
    <location>
        <begin position="1"/>
        <end position="118"/>
    </location>
</feature>
<evidence type="ECO:0000259" key="2">
    <source>
        <dbReference type="Pfam" id="PF05499"/>
    </source>
</evidence>
<dbReference type="AlphaFoldDB" id="A0A8J2LRF7"/>
<dbReference type="EMBL" id="CAJVCH010540772">
    <property type="protein sequence ID" value="CAG7826685.1"/>
    <property type="molecule type" value="Genomic_DNA"/>
</dbReference>
<dbReference type="Pfam" id="PF05499">
    <property type="entry name" value="DMAP1"/>
    <property type="match status" value="1"/>
</dbReference>
<dbReference type="PANTHER" id="PTHR12855">
    <property type="entry name" value="DNA METHYLTRANSFERASE 1-ASSOCIATED PROTEIN 1 FAMILY MEMBER"/>
    <property type="match status" value="1"/>
</dbReference>
<organism evidence="3 4">
    <name type="scientific">Allacma fusca</name>
    <dbReference type="NCBI Taxonomy" id="39272"/>
    <lineage>
        <taxon>Eukaryota</taxon>
        <taxon>Metazoa</taxon>
        <taxon>Ecdysozoa</taxon>
        <taxon>Arthropoda</taxon>
        <taxon>Hexapoda</taxon>
        <taxon>Collembola</taxon>
        <taxon>Symphypleona</taxon>
        <taxon>Sminthuridae</taxon>
        <taxon>Allacma</taxon>
    </lineage>
</organism>
<accession>A0A8J2LRF7</accession>
<dbReference type="GO" id="GO:0035267">
    <property type="term" value="C:NuA4 histone acetyltransferase complex"/>
    <property type="evidence" value="ECO:0007669"/>
    <property type="project" value="InterPro"/>
</dbReference>
<dbReference type="InterPro" id="IPR008468">
    <property type="entry name" value="DMAP1"/>
</dbReference>
<proteinExistence type="predicted"/>
<feature type="compositionally biased region" description="Basic and acidic residues" evidence="1">
    <location>
        <begin position="7"/>
        <end position="17"/>
    </location>
</feature>
<dbReference type="GO" id="GO:0000122">
    <property type="term" value="P:negative regulation of transcription by RNA polymerase II"/>
    <property type="evidence" value="ECO:0007669"/>
    <property type="project" value="TreeGrafter"/>
</dbReference>
<dbReference type="GO" id="GO:0006281">
    <property type="term" value="P:DNA repair"/>
    <property type="evidence" value="ECO:0007669"/>
    <property type="project" value="InterPro"/>
</dbReference>
<dbReference type="InterPro" id="IPR027109">
    <property type="entry name" value="Swc4/Dmap1"/>
</dbReference>
<feature type="region of interest" description="Disordered" evidence="1">
    <location>
        <begin position="1"/>
        <end position="67"/>
    </location>
</feature>
<dbReference type="PANTHER" id="PTHR12855:SF10">
    <property type="entry name" value="DNA METHYLTRANSFERASE 1-ASSOCIATED PROTEIN 1"/>
    <property type="match status" value="1"/>
</dbReference>
<feature type="non-terminal residue" evidence="3">
    <location>
        <position position="1"/>
    </location>
</feature>
<evidence type="ECO:0000313" key="3">
    <source>
        <dbReference type="EMBL" id="CAG7826685.1"/>
    </source>
</evidence>
<reference evidence="3" key="1">
    <citation type="submission" date="2021-06" db="EMBL/GenBank/DDBJ databases">
        <authorList>
            <person name="Hodson N. C."/>
            <person name="Mongue J. A."/>
            <person name="Jaron S. K."/>
        </authorList>
    </citation>
    <scope>NUCLEOTIDE SEQUENCE</scope>
</reference>